<feature type="compositionally biased region" description="Basic and acidic residues" evidence="1">
    <location>
        <begin position="234"/>
        <end position="247"/>
    </location>
</feature>
<feature type="compositionally biased region" description="Low complexity" evidence="1">
    <location>
        <begin position="151"/>
        <end position="168"/>
    </location>
</feature>
<dbReference type="Proteomes" id="UP000001396">
    <property type="component" value="Unassembled WGS sequence"/>
</dbReference>
<feature type="region of interest" description="Disordered" evidence="1">
    <location>
        <begin position="355"/>
        <end position="388"/>
    </location>
</feature>
<organism evidence="3 4">
    <name type="scientific">Heterostelium pallidum (strain ATCC 26659 / Pp 5 / PN500)</name>
    <name type="common">Cellular slime mold</name>
    <name type="synonym">Polysphondylium pallidum</name>
    <dbReference type="NCBI Taxonomy" id="670386"/>
    <lineage>
        <taxon>Eukaryota</taxon>
        <taxon>Amoebozoa</taxon>
        <taxon>Evosea</taxon>
        <taxon>Eumycetozoa</taxon>
        <taxon>Dictyostelia</taxon>
        <taxon>Acytosteliales</taxon>
        <taxon>Acytosteliaceae</taxon>
        <taxon>Heterostelium</taxon>
    </lineage>
</organism>
<protein>
    <recommendedName>
        <fullName evidence="2">MIT domain-containing protein</fullName>
    </recommendedName>
</protein>
<dbReference type="InParanoid" id="D3BAD5"/>
<evidence type="ECO:0000259" key="2">
    <source>
        <dbReference type="Pfam" id="PF04212"/>
    </source>
</evidence>
<feature type="region of interest" description="Disordered" evidence="1">
    <location>
        <begin position="131"/>
        <end position="168"/>
    </location>
</feature>
<evidence type="ECO:0000256" key="1">
    <source>
        <dbReference type="SAM" id="MobiDB-lite"/>
    </source>
</evidence>
<comment type="caution">
    <text evidence="3">The sequence shown here is derived from an EMBL/GenBank/DDBJ whole genome shotgun (WGS) entry which is preliminary data.</text>
</comment>
<dbReference type="InterPro" id="IPR036181">
    <property type="entry name" value="MIT_dom_sf"/>
</dbReference>
<keyword evidence="4" id="KW-1185">Reference proteome</keyword>
<reference evidence="3 4" key="1">
    <citation type="journal article" date="2011" name="Genome Res.">
        <title>Phylogeny-wide analysis of social amoeba genomes highlights ancient origins for complex intercellular communication.</title>
        <authorList>
            <person name="Heidel A.J."/>
            <person name="Lawal H.M."/>
            <person name="Felder M."/>
            <person name="Schilde C."/>
            <person name="Helps N.R."/>
            <person name="Tunggal B."/>
            <person name="Rivero F."/>
            <person name="John U."/>
            <person name="Schleicher M."/>
            <person name="Eichinger L."/>
            <person name="Platzer M."/>
            <person name="Noegel A.A."/>
            <person name="Schaap P."/>
            <person name="Gloeckner G."/>
        </authorList>
    </citation>
    <scope>NUCLEOTIDE SEQUENCE [LARGE SCALE GENOMIC DNA]</scope>
    <source>
        <strain evidence="4">ATCC 26659 / Pp 5 / PN500</strain>
    </source>
</reference>
<dbReference type="AlphaFoldDB" id="D3BAD5"/>
<feature type="region of interest" description="Disordered" evidence="1">
    <location>
        <begin position="234"/>
        <end position="270"/>
    </location>
</feature>
<proteinExistence type="predicted"/>
<accession>D3BAD5</accession>
<feature type="region of interest" description="Disordered" evidence="1">
    <location>
        <begin position="194"/>
        <end position="219"/>
    </location>
</feature>
<name>D3BAD5_HETP5</name>
<feature type="compositionally biased region" description="Polar residues" evidence="1">
    <location>
        <begin position="131"/>
        <end position="144"/>
    </location>
</feature>
<dbReference type="SUPFAM" id="SSF116846">
    <property type="entry name" value="MIT domain"/>
    <property type="match status" value="1"/>
</dbReference>
<sequence length="388" mass="44234">MNVYNFDKKQAHILVKKALECEEFGLIEEAIEFHSQAANYFNLAILQTTNDQTINALKILSQNHASKANDLRQYHELTILNKLQNNSKNNNSYQSYNHFNNYNHSISTSTTASSSSIINYASPVTPTTESALLNNNDFYPNLNSTPPTPPTSHNHYNESYSNSSNTNNSSPLSNWFGIEKLMDILPKPQIIFQRNKNNKDNNNNSNKNNNNNSGGGNKLGIVDGSLLNSFYMVESERERESERDSFDHFSSNNNNNNNQGMLGRSDGSTCSNSSSSYIDQNLNCSTSSSMMEVEKLDNQIKLQQELNLVNQTVKVLIDENERTARYLRNITQENIYLKRCIIQFRQEMNRELEKKTSNLKYSDNNFNNHNSTTTTNYNDDNNNNDSEV</sequence>
<gene>
    <name evidence="3" type="ORF">PPL_05511</name>
</gene>
<dbReference type="GeneID" id="31360995"/>
<dbReference type="RefSeq" id="XP_020433639.1">
    <property type="nucleotide sequence ID" value="XM_020576390.1"/>
</dbReference>
<feature type="compositionally biased region" description="Low complexity" evidence="1">
    <location>
        <begin position="363"/>
        <end position="388"/>
    </location>
</feature>
<dbReference type="STRING" id="670386.D3BAD5"/>
<dbReference type="EMBL" id="ADBJ01000025">
    <property type="protein sequence ID" value="EFA81522.1"/>
    <property type="molecule type" value="Genomic_DNA"/>
</dbReference>
<feature type="domain" description="MIT" evidence="2">
    <location>
        <begin position="10"/>
        <end position="72"/>
    </location>
</feature>
<dbReference type="FunCoup" id="D3BAD5">
    <property type="interactions" value="805"/>
</dbReference>
<dbReference type="InterPro" id="IPR007330">
    <property type="entry name" value="MIT_dom"/>
</dbReference>
<evidence type="ECO:0000313" key="3">
    <source>
        <dbReference type="EMBL" id="EFA81522.1"/>
    </source>
</evidence>
<evidence type="ECO:0000313" key="4">
    <source>
        <dbReference type="Proteomes" id="UP000001396"/>
    </source>
</evidence>
<dbReference type="Gene3D" id="1.20.58.80">
    <property type="entry name" value="Phosphotransferase system, lactose/cellobiose-type IIA subunit"/>
    <property type="match status" value="1"/>
</dbReference>
<dbReference type="Pfam" id="PF04212">
    <property type="entry name" value="MIT"/>
    <property type="match status" value="1"/>
</dbReference>
<feature type="compositionally biased region" description="Low complexity" evidence="1">
    <location>
        <begin position="200"/>
        <end position="212"/>
    </location>
</feature>